<dbReference type="GO" id="GO:0043531">
    <property type="term" value="F:ADP binding"/>
    <property type="evidence" value="ECO:0007669"/>
    <property type="project" value="Ensembl"/>
</dbReference>
<dbReference type="PIRSF" id="PIRSF005813">
    <property type="entry name" value="MSH2"/>
    <property type="match status" value="1"/>
</dbReference>
<dbReference type="FunFam" id="3.40.50.300:FF:000523">
    <property type="entry name" value="DNA mismatch repair protein"/>
    <property type="match status" value="1"/>
</dbReference>
<keyword evidence="5" id="KW-1017">Isopeptide bond</keyword>
<dbReference type="GO" id="GO:0005654">
    <property type="term" value="C:nucleoplasm"/>
    <property type="evidence" value="ECO:0007669"/>
    <property type="project" value="Ensembl"/>
</dbReference>
<dbReference type="GO" id="GO:0016887">
    <property type="term" value="F:ATP hydrolysis activity"/>
    <property type="evidence" value="ECO:0007669"/>
    <property type="project" value="Ensembl"/>
</dbReference>
<dbReference type="GO" id="GO:0006301">
    <property type="term" value="P:DNA damage tolerance"/>
    <property type="evidence" value="ECO:0007669"/>
    <property type="project" value="Ensembl"/>
</dbReference>
<dbReference type="Pfam" id="PF05188">
    <property type="entry name" value="MutS_II"/>
    <property type="match status" value="1"/>
</dbReference>
<gene>
    <name evidence="20" type="primary">MSH2</name>
</gene>
<dbReference type="GO" id="GO:0045190">
    <property type="term" value="P:isotype switching"/>
    <property type="evidence" value="ECO:0007669"/>
    <property type="project" value="Ensembl"/>
</dbReference>
<dbReference type="FunFam" id="3.30.420.110:FF:000002">
    <property type="entry name" value="DNA mismatch repair protein"/>
    <property type="match status" value="1"/>
</dbReference>
<comment type="function">
    <text evidence="15 16">Component of the post-replicative DNA mismatch repair system (MMR).</text>
</comment>
<dbReference type="GO" id="GO:0043524">
    <property type="term" value="P:negative regulation of neuron apoptotic process"/>
    <property type="evidence" value="ECO:0007669"/>
    <property type="project" value="Ensembl"/>
</dbReference>
<dbReference type="PANTHER" id="PTHR11361">
    <property type="entry name" value="DNA MISMATCH REPAIR PROTEIN MUTS FAMILY MEMBER"/>
    <property type="match status" value="1"/>
</dbReference>
<dbReference type="InterPro" id="IPR027417">
    <property type="entry name" value="P-loop_NTPase"/>
</dbReference>
<dbReference type="GO" id="GO:0042803">
    <property type="term" value="F:protein homodimerization activity"/>
    <property type="evidence" value="ECO:0007669"/>
    <property type="project" value="Ensembl"/>
</dbReference>
<evidence type="ECO:0000256" key="13">
    <source>
        <dbReference type="ARBA" id="ARBA00023204"/>
    </source>
</evidence>
<evidence type="ECO:0000256" key="5">
    <source>
        <dbReference type="ARBA" id="ARBA00022499"/>
    </source>
</evidence>
<comment type="similarity">
    <text evidence="3 15 16">Belongs to the DNA mismatch repair MutS family.</text>
</comment>
<evidence type="ECO:0000256" key="14">
    <source>
        <dbReference type="ARBA" id="ARBA00023242"/>
    </source>
</evidence>
<dbReference type="GO" id="GO:0031573">
    <property type="term" value="P:mitotic intra-S DNA damage checkpoint signaling"/>
    <property type="evidence" value="ECO:0007669"/>
    <property type="project" value="Ensembl"/>
</dbReference>
<dbReference type="GO" id="GO:0032302">
    <property type="term" value="C:MutSbeta complex"/>
    <property type="evidence" value="ECO:0007669"/>
    <property type="project" value="Ensembl"/>
</dbReference>
<organism evidence="20 21">
    <name type="scientific">Anser brachyrhynchus</name>
    <name type="common">Pink-footed goose</name>
    <dbReference type="NCBI Taxonomy" id="132585"/>
    <lineage>
        <taxon>Eukaryota</taxon>
        <taxon>Metazoa</taxon>
        <taxon>Chordata</taxon>
        <taxon>Craniata</taxon>
        <taxon>Vertebrata</taxon>
        <taxon>Euteleostomi</taxon>
        <taxon>Archelosauria</taxon>
        <taxon>Archosauria</taxon>
        <taxon>Dinosauria</taxon>
        <taxon>Saurischia</taxon>
        <taxon>Theropoda</taxon>
        <taxon>Coelurosauria</taxon>
        <taxon>Aves</taxon>
        <taxon>Neognathae</taxon>
        <taxon>Galloanserae</taxon>
        <taxon>Anseriformes</taxon>
        <taxon>Anatidae</taxon>
        <taxon>Anserinae</taxon>
        <taxon>Anser</taxon>
    </lineage>
</organism>
<dbReference type="InterPro" id="IPR007860">
    <property type="entry name" value="DNA_mmatch_repair_MutS_con_dom"/>
</dbReference>
<dbReference type="GO" id="GO:0016446">
    <property type="term" value="P:somatic hypermutation of immunoglobulin genes"/>
    <property type="evidence" value="ECO:0007669"/>
    <property type="project" value="Ensembl"/>
</dbReference>
<dbReference type="InterPro" id="IPR036678">
    <property type="entry name" value="MutS_con_dom_sf"/>
</dbReference>
<dbReference type="GO" id="GO:0030183">
    <property type="term" value="P:B cell differentiation"/>
    <property type="evidence" value="ECO:0007669"/>
    <property type="project" value="Ensembl"/>
</dbReference>
<evidence type="ECO:0000256" key="6">
    <source>
        <dbReference type="ARBA" id="ARBA00022553"/>
    </source>
</evidence>
<sequence length="1087" mass="120568">MQITELGHKNHDVELTGEKKKKTIKAMPNIQVISFRPGVRSGPPDTALPGVLAQRQAAQQRSARRSPLQAGPGPERRRRRRGAAAHGTPQPPSPQRPLGTGGEAVTCCKSRAAIGCRRWGACAAGGAVRARWRLAGGGSSRSRTRSSSRSSMAVEAPREAVWPEGAGAEAGFVRAVLSLPEKPDTTVRFFERGDYYTAHGADARLAATELFRTRAVIRQLAGAAGNQKLESVVLSKMNFESFVRDLLLVRHYRVEVYKNKAGSKSVKENDWYLAYKGSPGNLAQFEEVLFANNDMSMAIGVVGVKLSTADGQRVVGVGYVDTTLRKLSVCEFPDNDQFSNLEALLVQLGPKECVLPGGETAGEMGKLRQVVQRGGILITDRKKAEFTTKDIVQDLNRLLKSKKEEQMNSAALPEMEKQVAISSLSAIIKFLELLSDESNFGQFELTTFDLSQYMVLDNAAVQALNLFQSSVENANTTQSLSGLLNKCRTPQGQRLVNQWIKQPLMDKNRIEERLNLVEAFVVDPELRQGLQEDLLRRFPDLNRLAKKFQRQAATLQDCYRMYQAINQLPNVVKALEKHEGTHQMLLLAVFITPLNDIHSDFSKFLEMIETTLDMDKVENHEFLVKASFDPNLTELREKMNELEENMQSFLQSAAKELGLEAGKSIKLESNSQFGHHFRITCKEEKVLRNNSKYKITDTQKNGVKFTNSKLSAVNEEYIKNREEYEEAQDAIVKEIINIASGYAEPIQTMNDVIAHLDAIVSFAHVSNGAPVPYVRPVILEKGQGRIALKGARHPCIEVQDEVAFIPNDITFEKGKQMFHIITGPNMGGKSTYIRQTGVIVLMAQIGCFVPCDSAEITIVDCILARVGAGDSQLKGVSTFMAEMLETASILRTASENSLIIIDELGRGTSTYDGFGLAWAISEYIASKICAFCMFATHFHELTALADQVPTVNNLHVTALTSDDTLTMLYRVKAGVCDQSFGIHVAELAAFPKHVIESAREKALQLEEFQNIGKSNESEGEPPSKKFYREREEGEKIIQDFLSQVKALPLTDMSEEDIKIKLKQLRTDVLAKNNSFVNEIISRTKVTS</sequence>
<keyword evidence="7 16" id="KW-0547">Nucleotide-binding</keyword>
<dbReference type="GO" id="GO:0007281">
    <property type="term" value="P:germ cell development"/>
    <property type="evidence" value="ECO:0007669"/>
    <property type="project" value="Ensembl"/>
</dbReference>
<dbReference type="GO" id="GO:0003697">
    <property type="term" value="F:single-stranded DNA binding"/>
    <property type="evidence" value="ECO:0007669"/>
    <property type="project" value="Ensembl"/>
</dbReference>
<dbReference type="GO" id="GO:0019237">
    <property type="term" value="F:centromeric DNA binding"/>
    <property type="evidence" value="ECO:0007669"/>
    <property type="project" value="Ensembl"/>
</dbReference>
<dbReference type="InterPro" id="IPR007696">
    <property type="entry name" value="DNA_mismatch_repair_MutS_core"/>
</dbReference>
<dbReference type="SMART" id="SM00533">
    <property type="entry name" value="MUTSd"/>
    <property type="match status" value="1"/>
</dbReference>
<dbReference type="CDD" id="cd03285">
    <property type="entry name" value="ABC_MSH2_euk"/>
    <property type="match status" value="1"/>
</dbReference>
<dbReference type="GO" id="GO:0042771">
    <property type="term" value="P:intrinsic apoptotic signaling pathway in response to DNA damage by p53 class mediator"/>
    <property type="evidence" value="ECO:0007669"/>
    <property type="project" value="Ensembl"/>
</dbReference>
<dbReference type="SUPFAM" id="SSF52540">
    <property type="entry name" value="P-loop containing nucleoside triphosphate hydrolases"/>
    <property type="match status" value="1"/>
</dbReference>
<evidence type="ECO:0000256" key="2">
    <source>
        <dbReference type="ARBA" id="ARBA00004286"/>
    </source>
</evidence>
<dbReference type="GO" id="GO:0032142">
    <property type="term" value="F:single guanine insertion binding"/>
    <property type="evidence" value="ECO:0007669"/>
    <property type="project" value="Ensembl"/>
</dbReference>
<evidence type="ECO:0000256" key="3">
    <source>
        <dbReference type="ARBA" id="ARBA00006271"/>
    </source>
</evidence>
<evidence type="ECO:0000313" key="21">
    <source>
        <dbReference type="Proteomes" id="UP000694426"/>
    </source>
</evidence>
<evidence type="ECO:0000256" key="9">
    <source>
        <dbReference type="ARBA" id="ARBA00022840"/>
    </source>
</evidence>
<dbReference type="InterPro" id="IPR007861">
    <property type="entry name" value="DNA_mismatch_repair_MutS_clamp"/>
</dbReference>
<dbReference type="Pfam" id="PF05190">
    <property type="entry name" value="MutS_IV"/>
    <property type="match status" value="1"/>
</dbReference>
<evidence type="ECO:0000256" key="8">
    <source>
        <dbReference type="ARBA" id="ARBA00022763"/>
    </source>
</evidence>
<dbReference type="InterPro" id="IPR045076">
    <property type="entry name" value="MutS"/>
</dbReference>
<dbReference type="Pfam" id="PF00488">
    <property type="entry name" value="MutS_V"/>
    <property type="match status" value="1"/>
</dbReference>
<accession>A0A8B9CMY2</accession>
<dbReference type="GO" id="GO:0045910">
    <property type="term" value="P:negative regulation of DNA recombination"/>
    <property type="evidence" value="ECO:0007669"/>
    <property type="project" value="Ensembl"/>
</dbReference>
<reference evidence="20" key="1">
    <citation type="submission" date="2025-08" db="UniProtKB">
        <authorList>
            <consortium name="Ensembl"/>
        </authorList>
    </citation>
    <scope>IDENTIFICATION</scope>
</reference>
<feature type="coiled-coil region" evidence="17">
    <location>
        <begin position="707"/>
        <end position="734"/>
    </location>
</feature>
<dbReference type="Pfam" id="PF05192">
    <property type="entry name" value="MutS_III"/>
    <property type="match status" value="1"/>
</dbReference>
<keyword evidence="4" id="KW-0158">Chromosome</keyword>
<dbReference type="InterPro" id="IPR007695">
    <property type="entry name" value="DNA_mismatch_repair_MutS-lik_N"/>
</dbReference>
<dbReference type="Gene3D" id="1.10.1420.10">
    <property type="match status" value="2"/>
</dbReference>
<evidence type="ECO:0000313" key="20">
    <source>
        <dbReference type="Ensembl" id="ENSABRP00000021550.1"/>
    </source>
</evidence>
<dbReference type="GO" id="GO:0032143">
    <property type="term" value="F:single thymine insertion binding"/>
    <property type="evidence" value="ECO:0007669"/>
    <property type="project" value="Ensembl"/>
</dbReference>
<dbReference type="GeneTree" id="ENSGT00550000074867"/>
<evidence type="ECO:0000256" key="18">
    <source>
        <dbReference type="SAM" id="MobiDB-lite"/>
    </source>
</evidence>
<keyword evidence="21" id="KW-1185">Reference proteome</keyword>
<dbReference type="GO" id="GO:0048304">
    <property type="term" value="P:positive regulation of isotype switching to IgG isotypes"/>
    <property type="evidence" value="ECO:0007669"/>
    <property type="project" value="Ensembl"/>
</dbReference>
<dbReference type="GO" id="GO:0005694">
    <property type="term" value="C:chromosome"/>
    <property type="evidence" value="ECO:0007669"/>
    <property type="project" value="UniProtKB-SubCell"/>
</dbReference>
<dbReference type="GO" id="GO:0008340">
    <property type="term" value="P:determination of adult lifespan"/>
    <property type="evidence" value="ECO:0007669"/>
    <property type="project" value="Ensembl"/>
</dbReference>
<dbReference type="SMART" id="SM00534">
    <property type="entry name" value="MUTSac"/>
    <property type="match status" value="1"/>
</dbReference>
<dbReference type="PROSITE" id="PS00486">
    <property type="entry name" value="DNA_MISMATCH_REPAIR_2"/>
    <property type="match status" value="1"/>
</dbReference>
<dbReference type="GO" id="GO:0006119">
    <property type="term" value="P:oxidative phosphorylation"/>
    <property type="evidence" value="ECO:0007669"/>
    <property type="project" value="Ensembl"/>
</dbReference>
<evidence type="ECO:0000256" key="11">
    <source>
        <dbReference type="ARBA" id="ARBA00022990"/>
    </source>
</evidence>
<keyword evidence="14 15" id="KW-0539">Nucleus</keyword>
<keyword evidence="17" id="KW-0175">Coiled coil</keyword>
<dbReference type="GO" id="GO:0048298">
    <property type="term" value="P:positive regulation of isotype switching to IgA isotypes"/>
    <property type="evidence" value="ECO:0007669"/>
    <property type="project" value="Ensembl"/>
</dbReference>
<dbReference type="GO" id="GO:0032137">
    <property type="term" value="F:guanine/thymine mispair binding"/>
    <property type="evidence" value="ECO:0007669"/>
    <property type="project" value="Ensembl"/>
</dbReference>
<comment type="subcellular location">
    <subcellularLocation>
        <location evidence="2">Chromosome</location>
    </subcellularLocation>
    <subcellularLocation>
        <location evidence="1 15">Nucleus</location>
    </subcellularLocation>
</comment>
<dbReference type="AlphaFoldDB" id="A0A8B9CMY2"/>
<evidence type="ECO:0000256" key="16">
    <source>
        <dbReference type="RuleBase" id="RU003756"/>
    </source>
</evidence>
<dbReference type="GO" id="GO:0032181">
    <property type="term" value="F:dinucleotide repeat insertion binding"/>
    <property type="evidence" value="ECO:0007669"/>
    <property type="project" value="Ensembl"/>
</dbReference>
<keyword evidence="9" id="KW-0067">ATP-binding</keyword>
<feature type="compositionally biased region" description="Basic and acidic residues" evidence="18">
    <location>
        <begin position="1"/>
        <end position="18"/>
    </location>
</feature>
<evidence type="ECO:0000256" key="12">
    <source>
        <dbReference type="ARBA" id="ARBA00023125"/>
    </source>
</evidence>
<dbReference type="GO" id="GO:0032357">
    <property type="term" value="F:oxidized purine DNA binding"/>
    <property type="evidence" value="ECO:0007669"/>
    <property type="project" value="Ensembl"/>
</dbReference>
<dbReference type="InterPro" id="IPR011184">
    <property type="entry name" value="DNA_mismatch_repair_Msh2"/>
</dbReference>
<dbReference type="FunFam" id="1.10.1420.10:FF:000009">
    <property type="entry name" value="DNA mismatch repair protein"/>
    <property type="match status" value="1"/>
</dbReference>
<dbReference type="GO" id="GO:0000400">
    <property type="term" value="F:four-way junction DNA binding"/>
    <property type="evidence" value="ECO:0007669"/>
    <property type="project" value="Ensembl"/>
</dbReference>
<dbReference type="Gene3D" id="3.40.50.300">
    <property type="entry name" value="P-loop containing nucleotide triphosphate hydrolases"/>
    <property type="match status" value="1"/>
</dbReference>
<keyword evidence="8 15" id="KW-0227">DNA damage</keyword>
<dbReference type="GO" id="GO:0005524">
    <property type="term" value="F:ATP binding"/>
    <property type="evidence" value="ECO:0007669"/>
    <property type="project" value="UniProtKB-KW"/>
</dbReference>
<evidence type="ECO:0000256" key="10">
    <source>
        <dbReference type="ARBA" id="ARBA00022843"/>
    </source>
</evidence>
<dbReference type="GO" id="GO:0006298">
    <property type="term" value="P:mismatch repair"/>
    <property type="evidence" value="ECO:0007669"/>
    <property type="project" value="UniProtKB-UniRule"/>
</dbReference>
<evidence type="ECO:0000256" key="7">
    <source>
        <dbReference type="ARBA" id="ARBA00022741"/>
    </source>
</evidence>
<evidence type="ECO:0000256" key="4">
    <source>
        <dbReference type="ARBA" id="ARBA00022454"/>
    </source>
</evidence>
<dbReference type="InterPro" id="IPR016151">
    <property type="entry name" value="DNA_mismatch_repair_MutS_N"/>
</dbReference>
<dbReference type="SUPFAM" id="SSF48334">
    <property type="entry name" value="DNA repair protein MutS, domain III"/>
    <property type="match status" value="1"/>
</dbReference>
<dbReference type="PANTHER" id="PTHR11361:SF35">
    <property type="entry name" value="DNA MISMATCH REPAIR PROTEIN MSH2"/>
    <property type="match status" value="1"/>
</dbReference>
<dbReference type="Gene3D" id="3.30.420.110">
    <property type="entry name" value="MutS, connector domain"/>
    <property type="match status" value="1"/>
</dbReference>
<keyword evidence="13 15" id="KW-0234">DNA repair</keyword>
<reference evidence="20" key="2">
    <citation type="submission" date="2025-09" db="UniProtKB">
        <authorList>
            <consortium name="Ensembl"/>
        </authorList>
    </citation>
    <scope>IDENTIFICATION</scope>
</reference>
<dbReference type="FunFam" id="3.40.1170.10:FF:000003">
    <property type="entry name" value="DNA mismatch repair protein"/>
    <property type="match status" value="1"/>
</dbReference>
<dbReference type="InterPro" id="IPR036187">
    <property type="entry name" value="DNA_mismatch_repair_MutS_sf"/>
</dbReference>
<dbReference type="GO" id="GO:0140664">
    <property type="term" value="F:ATP-dependent DNA damage sensor activity"/>
    <property type="evidence" value="ECO:0007669"/>
    <property type="project" value="InterPro"/>
</dbReference>
<feature type="domain" description="DNA mismatch repair proteins mutS family" evidence="19">
    <location>
        <begin position="897"/>
        <end position="913"/>
    </location>
</feature>
<dbReference type="GO" id="GO:0008047">
    <property type="term" value="F:enzyme activator activity"/>
    <property type="evidence" value="ECO:0007669"/>
    <property type="project" value="Ensembl"/>
</dbReference>
<keyword evidence="10" id="KW-0832">Ubl conjugation</keyword>
<dbReference type="Proteomes" id="UP000694426">
    <property type="component" value="Unplaced"/>
</dbReference>
<evidence type="ECO:0000256" key="17">
    <source>
        <dbReference type="SAM" id="Coils"/>
    </source>
</evidence>
<dbReference type="FunFam" id="1.10.1420.10:FF:000003">
    <property type="entry name" value="DNA mismatch repair protein"/>
    <property type="match status" value="1"/>
</dbReference>
<dbReference type="Gene3D" id="3.40.1170.10">
    <property type="entry name" value="DNA repair protein MutS, domain I"/>
    <property type="match status" value="1"/>
</dbReference>
<dbReference type="GO" id="GO:0006302">
    <property type="term" value="P:double-strand break repair"/>
    <property type="evidence" value="ECO:0007669"/>
    <property type="project" value="Ensembl"/>
</dbReference>
<dbReference type="GO" id="GO:0010224">
    <property type="term" value="P:response to UV-B"/>
    <property type="evidence" value="ECO:0007669"/>
    <property type="project" value="Ensembl"/>
</dbReference>
<proteinExistence type="inferred from homology"/>
<dbReference type="GO" id="GO:0008584">
    <property type="term" value="P:male gonad development"/>
    <property type="evidence" value="ECO:0007669"/>
    <property type="project" value="Ensembl"/>
</dbReference>
<keyword evidence="6" id="KW-0597">Phosphoprotein</keyword>
<evidence type="ECO:0000256" key="15">
    <source>
        <dbReference type="PIRNR" id="PIRNR005813"/>
    </source>
</evidence>
<dbReference type="GO" id="GO:0000287">
    <property type="term" value="F:magnesium ion binding"/>
    <property type="evidence" value="ECO:0007669"/>
    <property type="project" value="Ensembl"/>
</dbReference>
<evidence type="ECO:0000256" key="1">
    <source>
        <dbReference type="ARBA" id="ARBA00004123"/>
    </source>
</evidence>
<dbReference type="GO" id="GO:0043570">
    <property type="term" value="P:maintenance of DNA repeat elements"/>
    <property type="evidence" value="ECO:0007669"/>
    <property type="project" value="Ensembl"/>
</dbReference>
<dbReference type="Ensembl" id="ENSABRT00000030305.1">
    <property type="protein sequence ID" value="ENSABRP00000021550.1"/>
    <property type="gene ID" value="ENSABRG00000018277.1"/>
</dbReference>
<protein>
    <recommendedName>
        <fullName evidence="15">DNA mismatch repair protein</fullName>
    </recommendedName>
</protein>
<feature type="region of interest" description="Disordered" evidence="18">
    <location>
        <begin position="1"/>
        <end position="103"/>
    </location>
</feature>
<keyword evidence="11" id="KW-0007">Acetylation</keyword>
<dbReference type="InterPro" id="IPR000432">
    <property type="entry name" value="DNA_mismatch_repair_MutS_C"/>
</dbReference>
<dbReference type="GO" id="GO:0003682">
    <property type="term" value="F:chromatin binding"/>
    <property type="evidence" value="ECO:0007669"/>
    <property type="project" value="Ensembl"/>
</dbReference>
<dbReference type="GO" id="GO:0010165">
    <property type="term" value="P:response to X-ray"/>
    <property type="evidence" value="ECO:0007669"/>
    <property type="project" value="Ensembl"/>
</dbReference>
<keyword evidence="12 15" id="KW-0238">DNA-binding</keyword>
<dbReference type="Pfam" id="PF01624">
    <property type="entry name" value="MutS_I"/>
    <property type="match status" value="1"/>
</dbReference>
<dbReference type="GO" id="GO:0032405">
    <property type="term" value="F:MutLalpha complex binding"/>
    <property type="evidence" value="ECO:0007669"/>
    <property type="project" value="Ensembl"/>
</dbReference>
<evidence type="ECO:0000259" key="19">
    <source>
        <dbReference type="PROSITE" id="PS00486"/>
    </source>
</evidence>
<dbReference type="InterPro" id="IPR032642">
    <property type="entry name" value="Msh2_ATP-bd"/>
</dbReference>
<dbReference type="GO" id="GO:0006312">
    <property type="term" value="P:mitotic recombination"/>
    <property type="evidence" value="ECO:0007669"/>
    <property type="project" value="TreeGrafter"/>
</dbReference>
<dbReference type="GO" id="GO:0032301">
    <property type="term" value="C:MutSalpha complex"/>
    <property type="evidence" value="ECO:0007669"/>
    <property type="project" value="UniProtKB-UniRule"/>
</dbReference>
<name>A0A8B9CMY2_9AVES</name>
<dbReference type="NCBIfam" id="NF003810">
    <property type="entry name" value="PRK05399.1"/>
    <property type="match status" value="1"/>
</dbReference>